<reference evidence="1 2" key="1">
    <citation type="journal article" date="2019" name="Int. J. Syst. Evol. Microbiol.">
        <title>The Global Catalogue of Microorganisms (GCM) 10K type strain sequencing project: providing services to taxonomists for standard genome sequencing and annotation.</title>
        <authorList>
            <consortium name="The Broad Institute Genomics Platform"/>
            <consortium name="The Broad Institute Genome Sequencing Center for Infectious Disease"/>
            <person name="Wu L."/>
            <person name="Ma J."/>
        </authorList>
    </citation>
    <scope>NUCLEOTIDE SEQUENCE [LARGE SCALE GENOMIC DNA]</scope>
    <source>
        <strain evidence="1 2">JCM 11445</strain>
    </source>
</reference>
<protein>
    <submittedName>
        <fullName evidence="1">Uncharacterized protein</fullName>
    </submittedName>
</protein>
<organism evidence="1 2">
    <name type="scientific">Streptomyces rhizosphaericus</name>
    <dbReference type="NCBI Taxonomy" id="114699"/>
    <lineage>
        <taxon>Bacteria</taxon>
        <taxon>Bacillati</taxon>
        <taxon>Actinomycetota</taxon>
        <taxon>Actinomycetes</taxon>
        <taxon>Kitasatosporales</taxon>
        <taxon>Streptomycetaceae</taxon>
        <taxon>Streptomyces</taxon>
        <taxon>Streptomyces violaceusniger group</taxon>
    </lineage>
</organism>
<sequence>MERGMDVAADFPVGLMLDADAVGAGRGCGGQGVAAHHGGGVADGEADGEVLARAGLGVADRRGPSWRCDLCTRAEPGCGVPVSPRFREHDPLGAFAEISTAL</sequence>
<evidence type="ECO:0000313" key="2">
    <source>
        <dbReference type="Proteomes" id="UP001500033"/>
    </source>
</evidence>
<dbReference type="EMBL" id="BAAAIE010000004">
    <property type="protein sequence ID" value="GAA0970855.1"/>
    <property type="molecule type" value="Genomic_DNA"/>
</dbReference>
<gene>
    <name evidence="1" type="ORF">GCM10009576_011400</name>
</gene>
<accession>A0ABN1S2L5</accession>
<dbReference type="Proteomes" id="UP001500033">
    <property type="component" value="Unassembled WGS sequence"/>
</dbReference>
<keyword evidence="2" id="KW-1185">Reference proteome</keyword>
<evidence type="ECO:0000313" key="1">
    <source>
        <dbReference type="EMBL" id="GAA0970855.1"/>
    </source>
</evidence>
<comment type="caution">
    <text evidence="1">The sequence shown here is derived from an EMBL/GenBank/DDBJ whole genome shotgun (WGS) entry which is preliminary data.</text>
</comment>
<proteinExistence type="predicted"/>
<name>A0ABN1S2L5_9ACTN</name>